<evidence type="ECO:0000256" key="1">
    <source>
        <dbReference type="SAM" id="MobiDB-lite"/>
    </source>
</evidence>
<dbReference type="EMBL" id="JANKHO010001279">
    <property type="protein sequence ID" value="KAJ3502461.1"/>
    <property type="molecule type" value="Genomic_DNA"/>
</dbReference>
<dbReference type="Proteomes" id="UP001148786">
    <property type="component" value="Unassembled WGS sequence"/>
</dbReference>
<proteinExistence type="predicted"/>
<evidence type="ECO:0000313" key="2">
    <source>
        <dbReference type="EMBL" id="KAJ3502461.1"/>
    </source>
</evidence>
<gene>
    <name evidence="2" type="ORF">NLJ89_g8881</name>
</gene>
<feature type="region of interest" description="Disordered" evidence="1">
    <location>
        <begin position="308"/>
        <end position="353"/>
    </location>
</feature>
<name>A0A9W8JTI8_9AGAR</name>
<feature type="compositionally biased region" description="Basic residues" evidence="1">
    <location>
        <begin position="143"/>
        <end position="155"/>
    </location>
</feature>
<feature type="compositionally biased region" description="Low complexity" evidence="1">
    <location>
        <begin position="317"/>
        <end position="327"/>
    </location>
</feature>
<dbReference type="AlphaFoldDB" id="A0A9W8JTI8"/>
<dbReference type="OrthoDB" id="3034658at2759"/>
<feature type="compositionally biased region" description="Low complexity" evidence="1">
    <location>
        <begin position="219"/>
        <end position="228"/>
    </location>
</feature>
<accession>A0A9W8JTI8</accession>
<feature type="compositionally biased region" description="Pro residues" evidence="1">
    <location>
        <begin position="200"/>
        <end position="218"/>
    </location>
</feature>
<comment type="caution">
    <text evidence="2">The sequence shown here is derived from an EMBL/GenBank/DDBJ whole genome shotgun (WGS) entry which is preliminary data.</text>
</comment>
<feature type="compositionally biased region" description="Basic and acidic residues" evidence="1">
    <location>
        <begin position="328"/>
        <end position="340"/>
    </location>
</feature>
<sequence length="459" mass="51391">MKFQVSFSKVEEAATRRSVRYSKAELGLAETFSRCLNEPSAYRLRIDALQNAASILNAHVVDSGEALEKLRELLANRELEPGQYQSVQRQRWMEERRLVASEQLSKVLLQEQSPLRRPPSSQARSSPPKSTINLVKFLESPRHRVSLRNKYRRYGPRKEKTIENPEVPQTRHHGQPRPLLLTLTRRRLFQFEVNQKRPTDSPPPPPPPPPTLTPPATSPSPILSSPPLTVASTSKSYLTLLTPISEVIPPTPLDPRGINGTATIWRSSLRPKDEILSDADLEVTIPDYVNDLLAGFDANNPPSIRFRALSSPTSPNSGGVSMSSSGMKFKEPERPEKEPIESTPRPRKLRKSPSYRRISTILSFPDALASRKRLSTPNLSSQPIFEDEERLPAPRTGKPFAVSLSLSEMARLSSSSGELISLSEAPEQEPLVSVAVEDKDGKLLGRFRRRISRLRPSVH</sequence>
<keyword evidence="3" id="KW-1185">Reference proteome</keyword>
<reference evidence="2" key="1">
    <citation type="submission" date="2022-07" db="EMBL/GenBank/DDBJ databases">
        <title>Genome Sequence of Agrocybe chaxingu.</title>
        <authorList>
            <person name="Buettner E."/>
        </authorList>
    </citation>
    <scope>NUCLEOTIDE SEQUENCE</scope>
    <source>
        <strain evidence="2">MP-N11</strain>
    </source>
</reference>
<feature type="region of interest" description="Disordered" evidence="1">
    <location>
        <begin position="109"/>
        <end position="179"/>
    </location>
</feature>
<organism evidence="2 3">
    <name type="scientific">Agrocybe chaxingu</name>
    <dbReference type="NCBI Taxonomy" id="84603"/>
    <lineage>
        <taxon>Eukaryota</taxon>
        <taxon>Fungi</taxon>
        <taxon>Dikarya</taxon>
        <taxon>Basidiomycota</taxon>
        <taxon>Agaricomycotina</taxon>
        <taxon>Agaricomycetes</taxon>
        <taxon>Agaricomycetidae</taxon>
        <taxon>Agaricales</taxon>
        <taxon>Agaricineae</taxon>
        <taxon>Strophariaceae</taxon>
        <taxon>Agrocybe</taxon>
    </lineage>
</organism>
<feature type="compositionally biased region" description="Low complexity" evidence="1">
    <location>
        <begin position="110"/>
        <end position="128"/>
    </location>
</feature>
<protein>
    <submittedName>
        <fullName evidence="2">Uncharacterized protein</fullName>
    </submittedName>
</protein>
<feature type="region of interest" description="Disordered" evidence="1">
    <location>
        <begin position="194"/>
        <end position="228"/>
    </location>
</feature>
<evidence type="ECO:0000313" key="3">
    <source>
        <dbReference type="Proteomes" id="UP001148786"/>
    </source>
</evidence>